<name>A0A5C5X3P3_9PLAN</name>
<dbReference type="AlphaFoldDB" id="A0A5C5X3P3"/>
<protein>
    <recommendedName>
        <fullName evidence="1">DUF1559 domain-containing protein</fullName>
    </recommendedName>
</protein>
<proteinExistence type="predicted"/>
<dbReference type="Proteomes" id="UP000317243">
    <property type="component" value="Unassembled WGS sequence"/>
</dbReference>
<accession>A0A5C5X3P3</accession>
<keyword evidence="3" id="KW-1185">Reference proteome</keyword>
<dbReference type="NCBIfam" id="TIGR04294">
    <property type="entry name" value="pre_pil_HX9DG"/>
    <property type="match status" value="1"/>
</dbReference>
<dbReference type="InterPro" id="IPR011453">
    <property type="entry name" value="DUF1559"/>
</dbReference>
<dbReference type="PANTHER" id="PTHR30093:SF2">
    <property type="entry name" value="TYPE II SECRETION SYSTEM PROTEIN H"/>
    <property type="match status" value="1"/>
</dbReference>
<sequence length="253" mass="27851">MFNLQDPTNWPRDTSPNNQIMGSFGWSAYILPYLDASPLYNLIDFSLPAYVEEIEDYNSTTIPQAVSLRGQLGNVANKEAADNAPSAFHCPSNHSTTYPITRFKDYSMNGGTASGCCTERNQRSSDGIGYINSKVGIRDITDGASNTFMLLEKPHWAPQSWCNIEHGCNPFFFVHHQSQGYVCPQVPGSPPRPTPPNDAFIFNTRGAYSEHPGGVQAAMADGSVRFISENVDFESYKATFSRAGGEVDTVIRD</sequence>
<feature type="domain" description="DUF1559" evidence="1">
    <location>
        <begin position="14"/>
        <end position="234"/>
    </location>
</feature>
<dbReference type="InterPro" id="IPR027558">
    <property type="entry name" value="Pre_pil_HX9DG_C"/>
</dbReference>
<evidence type="ECO:0000259" key="1">
    <source>
        <dbReference type="Pfam" id="PF07596"/>
    </source>
</evidence>
<evidence type="ECO:0000313" key="2">
    <source>
        <dbReference type="EMBL" id="TWT57199.1"/>
    </source>
</evidence>
<gene>
    <name evidence="2" type="ORF">KOR42_05570</name>
</gene>
<dbReference type="EMBL" id="SIHI01000001">
    <property type="protein sequence ID" value="TWT57199.1"/>
    <property type="molecule type" value="Genomic_DNA"/>
</dbReference>
<organism evidence="2 3">
    <name type="scientific">Thalassoglobus neptunius</name>
    <dbReference type="NCBI Taxonomy" id="1938619"/>
    <lineage>
        <taxon>Bacteria</taxon>
        <taxon>Pseudomonadati</taxon>
        <taxon>Planctomycetota</taxon>
        <taxon>Planctomycetia</taxon>
        <taxon>Planctomycetales</taxon>
        <taxon>Planctomycetaceae</taxon>
        <taxon>Thalassoglobus</taxon>
    </lineage>
</organism>
<comment type="caution">
    <text evidence="2">The sequence shown here is derived from an EMBL/GenBank/DDBJ whole genome shotgun (WGS) entry which is preliminary data.</text>
</comment>
<dbReference type="Pfam" id="PF07596">
    <property type="entry name" value="SBP_bac_10"/>
    <property type="match status" value="1"/>
</dbReference>
<dbReference type="PANTHER" id="PTHR30093">
    <property type="entry name" value="GENERAL SECRETION PATHWAY PROTEIN G"/>
    <property type="match status" value="1"/>
</dbReference>
<evidence type="ECO:0000313" key="3">
    <source>
        <dbReference type="Proteomes" id="UP000317243"/>
    </source>
</evidence>
<reference evidence="2 3" key="1">
    <citation type="submission" date="2019-02" db="EMBL/GenBank/DDBJ databases">
        <title>Deep-cultivation of Planctomycetes and their phenomic and genomic characterization uncovers novel biology.</title>
        <authorList>
            <person name="Wiegand S."/>
            <person name="Jogler M."/>
            <person name="Boedeker C."/>
            <person name="Pinto D."/>
            <person name="Vollmers J."/>
            <person name="Rivas-Marin E."/>
            <person name="Kohn T."/>
            <person name="Peeters S.H."/>
            <person name="Heuer A."/>
            <person name="Rast P."/>
            <person name="Oberbeckmann S."/>
            <person name="Bunk B."/>
            <person name="Jeske O."/>
            <person name="Meyerdierks A."/>
            <person name="Storesund J.E."/>
            <person name="Kallscheuer N."/>
            <person name="Luecker S."/>
            <person name="Lage O.M."/>
            <person name="Pohl T."/>
            <person name="Merkel B.J."/>
            <person name="Hornburger P."/>
            <person name="Mueller R.-W."/>
            <person name="Bruemmer F."/>
            <person name="Labrenz M."/>
            <person name="Spormann A.M."/>
            <person name="Op Den Camp H."/>
            <person name="Overmann J."/>
            <person name="Amann R."/>
            <person name="Jetten M.S.M."/>
            <person name="Mascher T."/>
            <person name="Medema M.H."/>
            <person name="Devos D.P."/>
            <person name="Kaster A.-K."/>
            <person name="Ovreas L."/>
            <person name="Rohde M."/>
            <person name="Galperin M.Y."/>
            <person name="Jogler C."/>
        </authorList>
    </citation>
    <scope>NUCLEOTIDE SEQUENCE [LARGE SCALE GENOMIC DNA]</scope>
    <source>
        <strain evidence="2 3">KOR42</strain>
    </source>
</reference>